<evidence type="ECO:0000256" key="7">
    <source>
        <dbReference type="ARBA" id="ARBA00022801"/>
    </source>
</evidence>
<evidence type="ECO:0000256" key="9">
    <source>
        <dbReference type="ARBA" id="ARBA00023277"/>
    </source>
</evidence>
<dbReference type="SUPFAM" id="SSF56784">
    <property type="entry name" value="HAD-like"/>
    <property type="match status" value="1"/>
</dbReference>
<evidence type="ECO:0000256" key="5">
    <source>
        <dbReference type="ARBA" id="ARBA00013078"/>
    </source>
</evidence>
<dbReference type="EC" id="3.1.3.18" evidence="5"/>
<comment type="similarity">
    <text evidence="4">Belongs to the HAD-like hydrolase superfamily. CbbY/CbbZ/Gph/YieH family.</text>
</comment>
<dbReference type="InterPro" id="IPR041492">
    <property type="entry name" value="HAD_2"/>
</dbReference>
<dbReference type="InterPro" id="IPR006439">
    <property type="entry name" value="HAD-SF_hydro_IA"/>
</dbReference>
<dbReference type="Gene3D" id="1.10.150.240">
    <property type="entry name" value="Putative phosphatase, domain 2"/>
    <property type="match status" value="1"/>
</dbReference>
<sequence length="215" mass="23547">MSEQTAVVFDLDGTLIDSVPDIAASVNTMLTGYGLAPLDRDTVQSFVGNGTAFLFSRVCDVRDVPEAERDQAYKTFMDTYVDAHDLTTIYGGVTDALDRLKAAGCVLGLCTNKPTAPMKSVLAQLGLAHYFDAMIAGDSLEKRKPDPLPLDTTFTMLGRTRQFYVGDSEVDAETAQNAQIDFVFFTGGYHKTTVAQVPKRWSFDHWSELPDLILG</sequence>
<keyword evidence="9" id="KW-0119">Carbohydrate metabolism</keyword>
<dbReference type="NCBIfam" id="TIGR01549">
    <property type="entry name" value="HAD-SF-IA-v1"/>
    <property type="match status" value="1"/>
</dbReference>
<keyword evidence="11" id="KW-1185">Reference proteome</keyword>
<protein>
    <recommendedName>
        <fullName evidence="5">phosphoglycolate phosphatase</fullName>
        <ecNumber evidence="5">3.1.3.18</ecNumber>
    </recommendedName>
</protein>
<evidence type="ECO:0000313" key="11">
    <source>
        <dbReference type="Proteomes" id="UP000709466"/>
    </source>
</evidence>
<dbReference type="EMBL" id="JAATOP010000007">
    <property type="protein sequence ID" value="NIY73084.1"/>
    <property type="molecule type" value="Genomic_DNA"/>
</dbReference>
<evidence type="ECO:0000313" key="10">
    <source>
        <dbReference type="EMBL" id="NIY73084.1"/>
    </source>
</evidence>
<dbReference type="GO" id="GO:0008967">
    <property type="term" value="F:phosphoglycolate phosphatase activity"/>
    <property type="evidence" value="ECO:0007669"/>
    <property type="project" value="UniProtKB-EC"/>
</dbReference>
<dbReference type="PANTHER" id="PTHR43434">
    <property type="entry name" value="PHOSPHOGLYCOLATE PHOSPHATASE"/>
    <property type="match status" value="1"/>
</dbReference>
<comment type="cofactor">
    <cofactor evidence="2">
        <name>Mg(2+)</name>
        <dbReference type="ChEBI" id="CHEBI:18420"/>
    </cofactor>
</comment>
<evidence type="ECO:0000256" key="4">
    <source>
        <dbReference type="ARBA" id="ARBA00006171"/>
    </source>
</evidence>
<gene>
    <name evidence="10" type="primary">gph</name>
    <name evidence="10" type="ORF">HCZ30_11650</name>
</gene>
<evidence type="ECO:0000256" key="2">
    <source>
        <dbReference type="ARBA" id="ARBA00001946"/>
    </source>
</evidence>
<comment type="catalytic activity">
    <reaction evidence="1">
        <text>2-phosphoglycolate + H2O = glycolate + phosphate</text>
        <dbReference type="Rhea" id="RHEA:14369"/>
        <dbReference type="ChEBI" id="CHEBI:15377"/>
        <dbReference type="ChEBI" id="CHEBI:29805"/>
        <dbReference type="ChEBI" id="CHEBI:43474"/>
        <dbReference type="ChEBI" id="CHEBI:58033"/>
        <dbReference type="EC" id="3.1.3.18"/>
    </reaction>
</comment>
<dbReference type="Pfam" id="PF13419">
    <property type="entry name" value="HAD_2"/>
    <property type="match status" value="1"/>
</dbReference>
<dbReference type="InterPro" id="IPR036412">
    <property type="entry name" value="HAD-like_sf"/>
</dbReference>
<evidence type="ECO:0000256" key="3">
    <source>
        <dbReference type="ARBA" id="ARBA00004818"/>
    </source>
</evidence>
<accession>A0ABX0VZ39</accession>
<dbReference type="InterPro" id="IPR023214">
    <property type="entry name" value="HAD_sf"/>
</dbReference>
<evidence type="ECO:0000256" key="1">
    <source>
        <dbReference type="ARBA" id="ARBA00000830"/>
    </source>
</evidence>
<dbReference type="SFLD" id="SFLDG01135">
    <property type="entry name" value="C1.5.6:_HAD__Beta-PGM__Phospha"/>
    <property type="match status" value="1"/>
</dbReference>
<evidence type="ECO:0000256" key="8">
    <source>
        <dbReference type="ARBA" id="ARBA00022842"/>
    </source>
</evidence>
<dbReference type="Gene3D" id="3.40.50.1000">
    <property type="entry name" value="HAD superfamily/HAD-like"/>
    <property type="match status" value="1"/>
</dbReference>
<dbReference type="NCBIfam" id="TIGR01449">
    <property type="entry name" value="PGP_bact"/>
    <property type="match status" value="1"/>
</dbReference>
<dbReference type="PANTHER" id="PTHR43434:SF1">
    <property type="entry name" value="PHOSPHOGLYCOLATE PHOSPHATASE"/>
    <property type="match status" value="1"/>
</dbReference>
<evidence type="ECO:0000256" key="6">
    <source>
        <dbReference type="ARBA" id="ARBA00022723"/>
    </source>
</evidence>
<dbReference type="PRINTS" id="PR00413">
    <property type="entry name" value="HADHALOGNASE"/>
</dbReference>
<dbReference type="InterPro" id="IPR050155">
    <property type="entry name" value="HAD-like_hydrolase_sf"/>
</dbReference>
<dbReference type="Proteomes" id="UP000709466">
    <property type="component" value="Unassembled WGS sequence"/>
</dbReference>
<organism evidence="10 11">
    <name type="scientific">Marivivens donghaensis</name>
    <dbReference type="NCBI Taxonomy" id="1699413"/>
    <lineage>
        <taxon>Bacteria</taxon>
        <taxon>Pseudomonadati</taxon>
        <taxon>Pseudomonadota</taxon>
        <taxon>Alphaproteobacteria</taxon>
        <taxon>Rhodobacterales</taxon>
        <taxon>Paracoccaceae</taxon>
        <taxon>Marivivens group</taxon>
        <taxon>Marivivens</taxon>
    </lineage>
</organism>
<keyword evidence="8" id="KW-0460">Magnesium</keyword>
<dbReference type="SFLD" id="SFLDG01129">
    <property type="entry name" value="C1.5:_HAD__Beta-PGM__Phosphata"/>
    <property type="match status" value="1"/>
</dbReference>
<name>A0ABX0VZ39_9RHOB</name>
<comment type="pathway">
    <text evidence="3">Organic acid metabolism; glycolate biosynthesis; glycolate from 2-phosphoglycolate: step 1/1.</text>
</comment>
<reference evidence="10 11" key="1">
    <citation type="submission" date="2020-03" db="EMBL/GenBank/DDBJ databases">
        <title>Bacterial isolates of synthetic phycosphere.</title>
        <authorList>
            <person name="Fu H."/>
            <person name="Moran M.A."/>
        </authorList>
    </citation>
    <scope>NUCLEOTIDE SEQUENCE [LARGE SCALE GENOMIC DNA]</scope>
    <source>
        <strain evidence="10 11">HF1</strain>
    </source>
</reference>
<proteinExistence type="inferred from homology"/>
<dbReference type="InterPro" id="IPR037512">
    <property type="entry name" value="PGPase_prok"/>
</dbReference>
<comment type="caution">
    <text evidence="10">The sequence shown here is derived from an EMBL/GenBank/DDBJ whole genome shotgun (WGS) entry which is preliminary data.</text>
</comment>
<dbReference type="InterPro" id="IPR023198">
    <property type="entry name" value="PGP-like_dom2"/>
</dbReference>
<dbReference type="RefSeq" id="WP_167638467.1">
    <property type="nucleotide sequence ID" value="NZ_JAATOP010000007.1"/>
</dbReference>
<dbReference type="SFLD" id="SFLDS00003">
    <property type="entry name" value="Haloacid_Dehalogenase"/>
    <property type="match status" value="1"/>
</dbReference>
<keyword evidence="7 10" id="KW-0378">Hydrolase</keyword>
<keyword evidence="6" id="KW-0479">Metal-binding</keyword>